<sequence>MIRLRQAFLIGPYILLVHFSVFTIAYFTQSDLMPLNNIVVCEYHNFTLPKYIYVKLLNFLSSQAVNGLMDARAIAGLGNGLL</sequence>
<dbReference type="Proteomes" id="UP000029738">
    <property type="component" value="Unassembled WGS sequence"/>
</dbReference>
<accession>A0A8S9T1E2</accession>
<reference evidence="2" key="1">
    <citation type="journal article" date="2015" name="Genome Announc.">
        <title>Draft Genome Sequence of Tolypothrix boutellei Strain VB521301.</title>
        <authorList>
            <person name="Chandrababunaidu M.M."/>
            <person name="Singh D."/>
            <person name="Sen D."/>
            <person name="Bhan S."/>
            <person name="Das S."/>
            <person name="Gupta A."/>
            <person name="Adhikary S.P."/>
            <person name="Tripathy S."/>
        </authorList>
    </citation>
    <scope>NUCLEOTIDE SEQUENCE</scope>
    <source>
        <strain evidence="2">VB521301</strain>
    </source>
</reference>
<keyword evidence="3" id="KW-1185">Reference proteome</keyword>
<protein>
    <submittedName>
        <fullName evidence="2">Uncharacterized protein</fullName>
    </submittedName>
</protein>
<gene>
    <name evidence="2" type="ORF">DA73_0400012305</name>
</gene>
<keyword evidence="1" id="KW-1133">Transmembrane helix</keyword>
<proteinExistence type="predicted"/>
<feature type="transmembrane region" description="Helical" evidence="1">
    <location>
        <begin position="7"/>
        <end position="27"/>
    </location>
</feature>
<reference evidence="2" key="2">
    <citation type="submission" date="2019-11" db="EMBL/GenBank/DDBJ databases">
        <title>Improved Assembly of Tolypothrix boutellei genome.</title>
        <authorList>
            <person name="Sarangi A.N."/>
            <person name="Mukherjee M."/>
            <person name="Ghosh S."/>
            <person name="Singh D."/>
            <person name="Das A."/>
            <person name="Kant S."/>
            <person name="Prusty A."/>
            <person name="Tripathy S."/>
        </authorList>
    </citation>
    <scope>NUCLEOTIDE SEQUENCE</scope>
    <source>
        <strain evidence="2">VB521301</strain>
    </source>
</reference>
<evidence type="ECO:0000313" key="3">
    <source>
        <dbReference type="Proteomes" id="UP000029738"/>
    </source>
</evidence>
<organism evidence="2 3">
    <name type="scientific">Tolypothrix bouteillei VB521301</name>
    <dbReference type="NCBI Taxonomy" id="1479485"/>
    <lineage>
        <taxon>Bacteria</taxon>
        <taxon>Bacillati</taxon>
        <taxon>Cyanobacteriota</taxon>
        <taxon>Cyanophyceae</taxon>
        <taxon>Nostocales</taxon>
        <taxon>Tolypothrichaceae</taxon>
        <taxon>Tolypothrix</taxon>
    </lineage>
</organism>
<dbReference type="RefSeq" id="WP_038081626.1">
    <property type="nucleotide sequence ID" value="NZ_JHEG04000001.1"/>
</dbReference>
<dbReference type="EMBL" id="JHEG04000001">
    <property type="protein sequence ID" value="KAF3886165.1"/>
    <property type="molecule type" value="Genomic_DNA"/>
</dbReference>
<keyword evidence="1" id="KW-0812">Transmembrane</keyword>
<name>A0A8S9T1E2_9CYAN</name>
<keyword evidence="1" id="KW-0472">Membrane</keyword>
<comment type="caution">
    <text evidence="2">The sequence shown here is derived from an EMBL/GenBank/DDBJ whole genome shotgun (WGS) entry which is preliminary data.</text>
</comment>
<dbReference type="AlphaFoldDB" id="A0A8S9T1E2"/>
<evidence type="ECO:0000313" key="2">
    <source>
        <dbReference type="EMBL" id="KAF3886165.1"/>
    </source>
</evidence>
<evidence type="ECO:0000256" key="1">
    <source>
        <dbReference type="SAM" id="Phobius"/>
    </source>
</evidence>